<dbReference type="RefSeq" id="WP_117691018.1">
    <property type="nucleotide sequence ID" value="NZ_QSUE01000013.1"/>
</dbReference>
<comment type="caution">
    <text evidence="1">The sequence shown here is derived from an EMBL/GenBank/DDBJ whole genome shotgun (WGS) entry which is preliminary data.</text>
</comment>
<dbReference type="Proteomes" id="UP000260970">
    <property type="component" value="Unassembled WGS sequence"/>
</dbReference>
<organism evidence="1 2">
    <name type="scientific">Agathobacter rectalis</name>
    <dbReference type="NCBI Taxonomy" id="39491"/>
    <lineage>
        <taxon>Bacteria</taxon>
        <taxon>Bacillati</taxon>
        <taxon>Bacillota</taxon>
        <taxon>Clostridia</taxon>
        <taxon>Lachnospirales</taxon>
        <taxon>Lachnospiraceae</taxon>
        <taxon>Agathobacter</taxon>
    </lineage>
</organism>
<dbReference type="SUPFAM" id="SSF52980">
    <property type="entry name" value="Restriction endonuclease-like"/>
    <property type="match status" value="1"/>
</dbReference>
<dbReference type="EMBL" id="QSUG01000015">
    <property type="protein sequence ID" value="RGN21254.1"/>
    <property type="molecule type" value="Genomic_DNA"/>
</dbReference>
<reference evidence="1 2" key="1">
    <citation type="submission" date="2018-08" db="EMBL/GenBank/DDBJ databases">
        <title>A genome reference for cultivated species of the human gut microbiota.</title>
        <authorList>
            <person name="Zou Y."/>
            <person name="Xue W."/>
            <person name="Luo G."/>
        </authorList>
    </citation>
    <scope>NUCLEOTIDE SEQUENCE [LARGE SCALE GENOMIC DNA]</scope>
    <source>
        <strain evidence="1 2">OM05-6AA</strain>
    </source>
</reference>
<evidence type="ECO:0000313" key="2">
    <source>
        <dbReference type="Proteomes" id="UP000260970"/>
    </source>
</evidence>
<accession>A0A3E5AL07</accession>
<name>A0A3E5AL07_9FIRM</name>
<gene>
    <name evidence="1" type="ORF">DXB72_12970</name>
</gene>
<dbReference type="AlphaFoldDB" id="A0A3E5AL07"/>
<protein>
    <submittedName>
        <fullName evidence="1">Uncharacterized protein</fullName>
    </submittedName>
</protein>
<proteinExistence type="predicted"/>
<evidence type="ECO:0000313" key="1">
    <source>
        <dbReference type="EMBL" id="RGN21254.1"/>
    </source>
</evidence>
<sequence length="291" mass="34127">MSHINQMSYELTNASYFIEKMDEVIQWLGKKGLKSQLSRYSKYRGYIEEFYRNGNPNSLTDLEQKFKNLNDAMQECIQIVQVYDAFMDEQSKGFEERLQKAVYGTDFYNSEIKADQPRDFLYELLVASWFKSWGYTIDFNQLTDVVATKEDITVYVECKRIKSIGGLEENFKKACKQLSKVNDTKEHYGLVFIDIYNCVADKIRDYEYSSIFSMRKEINDILEHNFRSQNAGKIEDILAKNLESTVGVAFTTVRCLWMSNITPQFYRDYKVVASSKISDEKYSVLQKIFNV</sequence>
<dbReference type="InterPro" id="IPR011335">
    <property type="entry name" value="Restrct_endonuc-II-like"/>
</dbReference>